<accession>A0A1C3EQK7</accession>
<dbReference type="EMBL" id="LYDR01000033">
    <property type="protein sequence ID" value="ODA35540.1"/>
    <property type="molecule type" value="Genomic_DNA"/>
</dbReference>
<reference evidence="1 2" key="1">
    <citation type="submission" date="2016-05" db="EMBL/GenBank/DDBJ databases">
        <title>Genomic and physiological characterization of Planctopirus sp. isolated from fresh water lake.</title>
        <authorList>
            <person name="Subhash Y."/>
            <person name="Ramana C."/>
        </authorList>
    </citation>
    <scope>NUCLEOTIDE SEQUENCE [LARGE SCALE GENOMIC DNA]</scope>
    <source>
        <strain evidence="1 2">JC280</strain>
    </source>
</reference>
<dbReference type="STRING" id="1841610.A6X21_17215"/>
<protein>
    <submittedName>
        <fullName evidence="1">Uncharacterized protein</fullName>
    </submittedName>
</protein>
<proteinExistence type="predicted"/>
<dbReference type="Proteomes" id="UP000094828">
    <property type="component" value="Unassembled WGS sequence"/>
</dbReference>
<keyword evidence="2" id="KW-1185">Reference proteome</keyword>
<name>A0A1C3EQK7_9PLAN</name>
<comment type="caution">
    <text evidence="1">The sequence shown here is derived from an EMBL/GenBank/DDBJ whole genome shotgun (WGS) entry which is preliminary data.</text>
</comment>
<evidence type="ECO:0000313" key="1">
    <source>
        <dbReference type="EMBL" id="ODA35540.1"/>
    </source>
</evidence>
<organism evidence="1 2">
    <name type="scientific">Planctopirus hydrillae</name>
    <dbReference type="NCBI Taxonomy" id="1841610"/>
    <lineage>
        <taxon>Bacteria</taxon>
        <taxon>Pseudomonadati</taxon>
        <taxon>Planctomycetota</taxon>
        <taxon>Planctomycetia</taxon>
        <taxon>Planctomycetales</taxon>
        <taxon>Planctomycetaceae</taxon>
        <taxon>Planctopirus</taxon>
    </lineage>
</organism>
<sequence>MVKRFAEFALFQQFWPSSQSSGRFLTSEPALSKQEYDFDLPSKIPRMGDRVLECSDSLAFCRHSQFPGQTSFTFEEVEGAWLREPE</sequence>
<evidence type="ECO:0000313" key="2">
    <source>
        <dbReference type="Proteomes" id="UP000094828"/>
    </source>
</evidence>
<dbReference type="AlphaFoldDB" id="A0A1C3EQK7"/>
<gene>
    <name evidence="1" type="ORF">A6X21_17215</name>
</gene>